<evidence type="ECO:0000256" key="1">
    <source>
        <dbReference type="ARBA" id="ARBA00022630"/>
    </source>
</evidence>
<dbReference type="PIRSF" id="PIRSF000141">
    <property type="entry name" value="Anaerobic_G3P_dh"/>
    <property type="match status" value="1"/>
</dbReference>
<keyword evidence="6" id="KW-1185">Reference proteome</keyword>
<keyword evidence="2" id="KW-0288">FMN</keyword>
<evidence type="ECO:0000313" key="5">
    <source>
        <dbReference type="EMBL" id="MDQ0202372.1"/>
    </source>
</evidence>
<evidence type="ECO:0000313" key="6">
    <source>
        <dbReference type="Proteomes" id="UP001239167"/>
    </source>
</evidence>
<evidence type="ECO:0000259" key="4">
    <source>
        <dbReference type="Pfam" id="PF00890"/>
    </source>
</evidence>
<name>A0ABT9Y3H0_9FIRM</name>
<dbReference type="EC" id="1.1.5.3" evidence="5"/>
<dbReference type="RefSeq" id="WP_307222229.1">
    <property type="nucleotide sequence ID" value="NZ_CP116940.1"/>
</dbReference>
<organism evidence="5 6">
    <name type="scientific">Pectinatus haikarae</name>
    <dbReference type="NCBI Taxonomy" id="349096"/>
    <lineage>
        <taxon>Bacteria</taxon>
        <taxon>Bacillati</taxon>
        <taxon>Bacillota</taxon>
        <taxon>Negativicutes</taxon>
        <taxon>Selenomonadales</taxon>
        <taxon>Selenomonadaceae</taxon>
        <taxon>Pectinatus</taxon>
    </lineage>
</organism>
<dbReference type="InterPro" id="IPR003953">
    <property type="entry name" value="FAD-dep_OxRdtase_2_FAD-bd"/>
</dbReference>
<dbReference type="SUPFAM" id="SSF51905">
    <property type="entry name" value="FAD/NAD(P)-binding domain"/>
    <property type="match status" value="1"/>
</dbReference>
<keyword evidence="1" id="KW-0285">Flavoprotein</keyword>
<evidence type="ECO:0000256" key="2">
    <source>
        <dbReference type="ARBA" id="ARBA00022643"/>
    </source>
</evidence>
<accession>A0ABT9Y3H0</accession>
<dbReference type="PROSITE" id="PS51257">
    <property type="entry name" value="PROKAR_LIPOPROTEIN"/>
    <property type="match status" value="1"/>
</dbReference>
<dbReference type="Pfam" id="PF00890">
    <property type="entry name" value="FAD_binding_2"/>
    <property type="match status" value="1"/>
</dbReference>
<comment type="caution">
    <text evidence="5">The sequence shown here is derived from an EMBL/GenBank/DDBJ whole genome shotgun (WGS) entry which is preliminary data.</text>
</comment>
<feature type="domain" description="FAD-dependent oxidoreductase 2 FAD-binding" evidence="4">
    <location>
        <begin position="5"/>
        <end position="405"/>
    </location>
</feature>
<dbReference type="EMBL" id="JAUSUE010000001">
    <property type="protein sequence ID" value="MDQ0202372.1"/>
    <property type="molecule type" value="Genomic_DNA"/>
</dbReference>
<sequence>MKKSDILIIGNGISGLFAACIAADMGKKVQILSYGAGTLTIGGGIIDVLGYDDQGKFIADPLKGMDGISANHPYAKTGAQTAKKALEAFLKITEEEGYPYLGSPDKNLWLPTAVGNFKPTCLVPRTMDTEALFKADNILVVGFDTMKDFYADMATKNLRERLSKNKNVEEFIVKLNFEYGRDLRDISAMDVARWLETDEGHRSFVDQVKGQVKANTAIVLPPVLGLEPNYKVLDSLKKELSCALIEVSSLPPAVTGTRLNKMLHSCAKKRGVQIIEKARVVGSEIIDGKCQAVITEGFDRQRKFYAEQFILATGGVYGGGIIAKIGAMSEPIFNIDIEVPKVQTDWSYKQLFADKKQIFAQYGVSVDENLTPVAADGSKPASNVKVVGRSLAGYDFCYEKSGNGVALITAYKAAAAFCGEA</sequence>
<dbReference type="NCBIfam" id="TIGR03378">
    <property type="entry name" value="glycerol3P_GlpB"/>
    <property type="match status" value="1"/>
</dbReference>
<dbReference type="GO" id="GO:0004368">
    <property type="term" value="F:glycerol-3-phosphate dehydrogenase (quinone) activity"/>
    <property type="evidence" value="ECO:0007669"/>
    <property type="project" value="UniProtKB-EC"/>
</dbReference>
<protein>
    <submittedName>
        <fullName evidence="5">Glycerol-3-phosphate dehydrogenase subunit B</fullName>
        <ecNumber evidence="5">1.1.5.3</ecNumber>
    </submittedName>
</protein>
<dbReference type="Gene3D" id="3.50.50.60">
    <property type="entry name" value="FAD/NAD(P)-binding domain"/>
    <property type="match status" value="1"/>
</dbReference>
<dbReference type="Proteomes" id="UP001239167">
    <property type="component" value="Unassembled WGS sequence"/>
</dbReference>
<dbReference type="InterPro" id="IPR009158">
    <property type="entry name" value="G3P_DH_GlpB_su"/>
</dbReference>
<gene>
    <name evidence="5" type="ORF">J2S01_000057</name>
</gene>
<dbReference type="InterPro" id="IPR036188">
    <property type="entry name" value="FAD/NAD-bd_sf"/>
</dbReference>
<evidence type="ECO:0000256" key="3">
    <source>
        <dbReference type="ARBA" id="ARBA00023002"/>
    </source>
</evidence>
<keyword evidence="3 5" id="KW-0560">Oxidoreductase</keyword>
<proteinExistence type="predicted"/>
<reference evidence="5 6" key="1">
    <citation type="submission" date="2023-07" db="EMBL/GenBank/DDBJ databases">
        <title>Genomic Encyclopedia of Type Strains, Phase IV (KMG-IV): sequencing the most valuable type-strain genomes for metagenomic binning, comparative biology and taxonomic classification.</title>
        <authorList>
            <person name="Goeker M."/>
        </authorList>
    </citation>
    <scope>NUCLEOTIDE SEQUENCE [LARGE SCALE GENOMIC DNA]</scope>
    <source>
        <strain evidence="5 6">DSM 16980</strain>
    </source>
</reference>